<proteinExistence type="predicted"/>
<dbReference type="EMBL" id="QMIG01000051">
    <property type="protein sequence ID" value="RAW09195.1"/>
    <property type="molecule type" value="Genomic_DNA"/>
</dbReference>
<dbReference type="AlphaFoldDB" id="A0A329Q9W8"/>
<comment type="caution">
    <text evidence="2">The sequence shown here is derived from an EMBL/GenBank/DDBJ whole genome shotgun (WGS) entry which is preliminary data.</text>
</comment>
<dbReference type="PROSITE" id="PS51257">
    <property type="entry name" value="PROKAR_LIPOPROTEIN"/>
    <property type="match status" value="1"/>
</dbReference>
<evidence type="ECO:0000256" key="1">
    <source>
        <dbReference type="SAM" id="MobiDB-lite"/>
    </source>
</evidence>
<organism evidence="2 3">
    <name type="scientific">Phytoactinopolyspora halophila</name>
    <dbReference type="NCBI Taxonomy" id="1981511"/>
    <lineage>
        <taxon>Bacteria</taxon>
        <taxon>Bacillati</taxon>
        <taxon>Actinomycetota</taxon>
        <taxon>Actinomycetes</taxon>
        <taxon>Jiangellales</taxon>
        <taxon>Jiangellaceae</taxon>
        <taxon>Phytoactinopolyspora</taxon>
    </lineage>
</organism>
<feature type="region of interest" description="Disordered" evidence="1">
    <location>
        <begin position="28"/>
        <end position="52"/>
    </location>
</feature>
<protein>
    <submittedName>
        <fullName evidence="2">Uncharacterized protein</fullName>
    </submittedName>
</protein>
<evidence type="ECO:0000313" key="3">
    <source>
        <dbReference type="Proteomes" id="UP000250462"/>
    </source>
</evidence>
<reference evidence="2 3" key="1">
    <citation type="submission" date="2018-06" db="EMBL/GenBank/DDBJ databases">
        <title>Phytoactinopolyspora halophila sp. nov., a novel halophilic actinomycete isolated from a saline soil in China.</title>
        <authorList>
            <person name="Tang S.-K."/>
        </authorList>
    </citation>
    <scope>NUCLEOTIDE SEQUENCE [LARGE SCALE GENOMIC DNA]</scope>
    <source>
        <strain evidence="2 3">YIM 96934</strain>
    </source>
</reference>
<name>A0A329Q9W8_9ACTN</name>
<dbReference type="RefSeq" id="WP_112260563.1">
    <property type="nucleotide sequence ID" value="NZ_QMIG01000051.1"/>
</dbReference>
<gene>
    <name evidence="2" type="ORF">DPM12_22345</name>
</gene>
<evidence type="ECO:0000313" key="2">
    <source>
        <dbReference type="EMBL" id="RAW09195.1"/>
    </source>
</evidence>
<sequence>MRLIAIADQKVLVATLAACVLAVACSDGSSRDTAPEEGAPSPESTDEQRIGATEPALIECSDNIGGDRPDPDEYHVVDSGVALPSTNEPALQATQLTETDDLSELDDIDEQWYYAKRGLVLRGGHEVELSIPSDHVDDVRLRWGHTPSRPATSVRAECPPADGWLAFAGGYVVREPGCYSIRVQVDDGQPQEIDVGVGAPCPGQDPPSV</sequence>
<accession>A0A329Q9W8</accession>
<dbReference type="Proteomes" id="UP000250462">
    <property type="component" value="Unassembled WGS sequence"/>
</dbReference>
<dbReference type="OrthoDB" id="3385710at2"/>
<keyword evidence="3" id="KW-1185">Reference proteome</keyword>